<dbReference type="STRING" id="1459636.NTE_00380"/>
<dbReference type="KEGG" id="nev:NTE_00380"/>
<dbReference type="AlphaFoldDB" id="A0A075MNS3"/>
<dbReference type="EMBL" id="CP007174">
    <property type="protein sequence ID" value="AIF82462.1"/>
    <property type="molecule type" value="Genomic_DNA"/>
</dbReference>
<gene>
    <name evidence="1" type="ORF">NTE_00380</name>
</gene>
<proteinExistence type="predicted"/>
<evidence type="ECO:0000313" key="2">
    <source>
        <dbReference type="Proteomes" id="UP000028194"/>
    </source>
</evidence>
<name>A0A075MNS3_9ARCH</name>
<accession>A0A075MNS3</accession>
<dbReference type="Proteomes" id="UP000028194">
    <property type="component" value="Chromosome"/>
</dbReference>
<reference evidence="1 2" key="1">
    <citation type="journal article" date="2014" name="PLoS ONE">
        <title>Genome Sequence of Candidatus Nitrososphaera evergladensis from Group I.1b Enriched from Everglades Soil Reveals Novel Genomic Features of the Ammonia-Oxidizing Archaea.</title>
        <authorList>
            <person name="Zhalnina K.V."/>
            <person name="Dias R."/>
            <person name="Leonard M.T."/>
            <person name="Dorr de Quadros P."/>
            <person name="Camargo F.A."/>
            <person name="Drew J.C."/>
            <person name="Farmerie W.G."/>
            <person name="Daroub S.H."/>
            <person name="Triplett E.W."/>
        </authorList>
    </citation>
    <scope>NUCLEOTIDE SEQUENCE [LARGE SCALE GENOMIC DNA]</scope>
    <source>
        <strain evidence="1 2">SR1</strain>
    </source>
</reference>
<organism evidence="1 2">
    <name type="scientific">Candidatus Nitrososphaera evergladensis SR1</name>
    <dbReference type="NCBI Taxonomy" id="1459636"/>
    <lineage>
        <taxon>Archaea</taxon>
        <taxon>Nitrososphaerota</taxon>
        <taxon>Nitrososphaeria</taxon>
        <taxon>Nitrososphaerales</taxon>
        <taxon>Nitrososphaeraceae</taxon>
        <taxon>Nitrososphaera</taxon>
    </lineage>
</organism>
<keyword evidence="2" id="KW-1185">Reference proteome</keyword>
<protein>
    <submittedName>
        <fullName evidence="1">Uncharacterized protein</fullName>
    </submittedName>
</protein>
<sequence length="54" mass="5931">MLLKKADVNRLENACAIADTATLKDSIIMGRIHPLSKADDEKQYAAHTITSAFE</sequence>
<evidence type="ECO:0000313" key="1">
    <source>
        <dbReference type="EMBL" id="AIF82462.1"/>
    </source>
</evidence>
<dbReference type="HOGENOM" id="CLU_3038862_0_0_2"/>